<dbReference type="Proteomes" id="UP000805193">
    <property type="component" value="Unassembled WGS sequence"/>
</dbReference>
<sequence length="459" mass="52005">MPTMCIVRNCSTTYRSAPNVRFHNLPREQHRRALWLRAIDRDGPDDIGDRVGHLCSDHSLPGDYEMNIQVRQSLGLDTKHARLKSDAVPMQNLWFSAPPRKRRRSEDTSDWSDVVDVVVKASTSHRMVDGWAQTARNIVTASCQTAGGDVQTRWDEEGSEDEVEQCSEFFPSFNETFVGLDNTTEEVSPRDDRKFIVFESSLRKLFKVCRTCYAPCKSVSRVSGTMLGVQTLCAKDHCLLWRSQPVMNGKSAGNVLVSAGILFTGTSPTSVLRTLEHINIQVFTLQTFHNYQRGYLLPAINKKTLCLNQIWQEQQEEVFLQLEGQKVDLAGDGQCDSPGFSAKYMTYSLHAAQLNKILHLEQVQVGECAEEKSSTSMEKHAFLRRLEKVKDRKLNVVSLSTDRHVQAAKHMRTEEPTIQHYFDGWQISEGIKKKLAAQAKRAGCSVLEIWIQLASNHLF</sequence>
<reference evidence="1 2" key="1">
    <citation type="journal article" date="2020" name="Cell">
        <title>Large-Scale Comparative Analyses of Tick Genomes Elucidate Their Genetic Diversity and Vector Capacities.</title>
        <authorList>
            <consortium name="Tick Genome and Microbiome Consortium (TIGMIC)"/>
            <person name="Jia N."/>
            <person name="Wang J."/>
            <person name="Shi W."/>
            <person name="Du L."/>
            <person name="Sun Y."/>
            <person name="Zhan W."/>
            <person name="Jiang J.F."/>
            <person name="Wang Q."/>
            <person name="Zhang B."/>
            <person name="Ji P."/>
            <person name="Bell-Sakyi L."/>
            <person name="Cui X.M."/>
            <person name="Yuan T.T."/>
            <person name="Jiang B.G."/>
            <person name="Yang W.F."/>
            <person name="Lam T.T."/>
            <person name="Chang Q.C."/>
            <person name="Ding S.J."/>
            <person name="Wang X.J."/>
            <person name="Zhu J.G."/>
            <person name="Ruan X.D."/>
            <person name="Zhao L."/>
            <person name="Wei J.T."/>
            <person name="Ye R.Z."/>
            <person name="Que T.C."/>
            <person name="Du C.H."/>
            <person name="Zhou Y.H."/>
            <person name="Cheng J.X."/>
            <person name="Dai P.F."/>
            <person name="Guo W.B."/>
            <person name="Han X.H."/>
            <person name="Huang E.J."/>
            <person name="Li L.F."/>
            <person name="Wei W."/>
            <person name="Gao Y.C."/>
            <person name="Liu J.Z."/>
            <person name="Shao H.Z."/>
            <person name="Wang X."/>
            <person name="Wang C.C."/>
            <person name="Yang T.C."/>
            <person name="Huo Q.B."/>
            <person name="Li W."/>
            <person name="Chen H.Y."/>
            <person name="Chen S.E."/>
            <person name="Zhou L.G."/>
            <person name="Ni X.B."/>
            <person name="Tian J.H."/>
            <person name="Sheng Y."/>
            <person name="Liu T."/>
            <person name="Pan Y.S."/>
            <person name="Xia L.Y."/>
            <person name="Li J."/>
            <person name="Zhao F."/>
            <person name="Cao W.C."/>
        </authorList>
    </citation>
    <scope>NUCLEOTIDE SEQUENCE [LARGE SCALE GENOMIC DNA]</scope>
    <source>
        <strain evidence="1">Iper-2018</strain>
    </source>
</reference>
<evidence type="ECO:0000313" key="2">
    <source>
        <dbReference type="Proteomes" id="UP000805193"/>
    </source>
</evidence>
<organism evidence="1 2">
    <name type="scientific">Ixodes persulcatus</name>
    <name type="common">Taiga tick</name>
    <dbReference type="NCBI Taxonomy" id="34615"/>
    <lineage>
        <taxon>Eukaryota</taxon>
        <taxon>Metazoa</taxon>
        <taxon>Ecdysozoa</taxon>
        <taxon>Arthropoda</taxon>
        <taxon>Chelicerata</taxon>
        <taxon>Arachnida</taxon>
        <taxon>Acari</taxon>
        <taxon>Parasitiformes</taxon>
        <taxon>Ixodida</taxon>
        <taxon>Ixodoidea</taxon>
        <taxon>Ixodidae</taxon>
        <taxon>Ixodinae</taxon>
        <taxon>Ixodes</taxon>
    </lineage>
</organism>
<gene>
    <name evidence="1" type="ORF">HPB47_016444</name>
</gene>
<comment type="caution">
    <text evidence="1">The sequence shown here is derived from an EMBL/GenBank/DDBJ whole genome shotgun (WGS) entry which is preliminary data.</text>
</comment>
<dbReference type="EMBL" id="JABSTQ010000514">
    <property type="protein sequence ID" value="KAG0445342.1"/>
    <property type="molecule type" value="Genomic_DNA"/>
</dbReference>
<keyword evidence="2" id="KW-1185">Reference proteome</keyword>
<accession>A0AC60R1J6</accession>
<name>A0AC60R1J6_IXOPE</name>
<proteinExistence type="predicted"/>
<protein>
    <submittedName>
        <fullName evidence="1">Uncharacterized protein</fullName>
    </submittedName>
</protein>
<evidence type="ECO:0000313" key="1">
    <source>
        <dbReference type="EMBL" id="KAG0445342.1"/>
    </source>
</evidence>